<comment type="function">
    <text evidence="7">Catalyzes the release of premature peptidyl moieties from peptidyl-tRNA molecules trapped in stalled 50S ribosomal subunits, and thus maintains levels of free tRNAs and 50S ribosomes.</text>
</comment>
<evidence type="ECO:0000256" key="8">
    <source>
        <dbReference type="RuleBase" id="RU000673"/>
    </source>
</evidence>
<dbReference type="EC" id="3.1.1.29" evidence="1 7"/>
<evidence type="ECO:0000313" key="10">
    <source>
        <dbReference type="EMBL" id="CUV66295.1"/>
    </source>
</evidence>
<comment type="similarity">
    <text evidence="5 7 9">Belongs to the PTH family.</text>
</comment>
<dbReference type="InterPro" id="IPR036416">
    <property type="entry name" value="Pept_tRNA_hydro_sf"/>
</dbReference>
<feature type="binding site" evidence="7">
    <location>
        <position position="63"/>
    </location>
    <ligand>
        <name>tRNA</name>
        <dbReference type="ChEBI" id="CHEBI:17843"/>
    </ligand>
</feature>
<evidence type="ECO:0000256" key="7">
    <source>
        <dbReference type="HAMAP-Rule" id="MF_00083"/>
    </source>
</evidence>
<sequence length="189" mass="21131">MLLFVGLGNIGKEYENNRHNIGFKAIDVLLKNENFSEVSKTSFHGKLYKSSKHLFLKPSTYMNLSGKSVQAVVNFYKIELDSIVVIHDDLDLPFGAIKFKIGGGDGGHNGLKSIDGMIGKNYIRCRIGIGKPTRKSEVSGYVLGDFTQQEEKIMDELLIFLKEALGNIDQMSFSQFQSKYTLKPVGDKE</sequence>
<evidence type="ECO:0000256" key="9">
    <source>
        <dbReference type="RuleBase" id="RU004320"/>
    </source>
</evidence>
<dbReference type="GO" id="GO:0072344">
    <property type="term" value="P:rescue of stalled ribosome"/>
    <property type="evidence" value="ECO:0007669"/>
    <property type="project" value="UniProtKB-UniRule"/>
</dbReference>
<dbReference type="HAMAP" id="MF_00083">
    <property type="entry name" value="Pept_tRNA_hydro_bact"/>
    <property type="match status" value="1"/>
</dbReference>
<evidence type="ECO:0000256" key="3">
    <source>
        <dbReference type="ARBA" id="ARBA00022801"/>
    </source>
</evidence>
<gene>
    <name evidence="7 10" type="primary">pth</name>
    <name evidence="10" type="ORF">BN3087_710025</name>
</gene>
<dbReference type="Pfam" id="PF01195">
    <property type="entry name" value="Pept_tRNA_hydro"/>
    <property type="match status" value="1"/>
</dbReference>
<feature type="active site" description="Proton acceptor" evidence="7">
    <location>
        <position position="19"/>
    </location>
</feature>
<dbReference type="SUPFAM" id="SSF53178">
    <property type="entry name" value="Peptidyl-tRNA hydrolase-like"/>
    <property type="match status" value="1"/>
</dbReference>
<dbReference type="GO" id="GO:0005737">
    <property type="term" value="C:cytoplasm"/>
    <property type="evidence" value="ECO:0007669"/>
    <property type="project" value="UniProtKB-SubCell"/>
</dbReference>
<feature type="binding site" evidence="7">
    <location>
        <position position="61"/>
    </location>
    <ligand>
        <name>tRNA</name>
        <dbReference type="ChEBI" id="CHEBI:17843"/>
    </ligand>
</feature>
<keyword evidence="4 7" id="KW-0694">RNA-binding</keyword>
<feature type="binding site" evidence="7">
    <location>
        <position position="109"/>
    </location>
    <ligand>
        <name>tRNA</name>
        <dbReference type="ChEBI" id="CHEBI:17843"/>
    </ligand>
</feature>
<reference evidence="10" key="1">
    <citation type="submission" date="2015-11" db="EMBL/GenBank/DDBJ databases">
        <authorList>
            <person name="Zhang Y."/>
            <person name="Guo Z."/>
        </authorList>
    </citation>
    <scope>NUCLEOTIDE SEQUENCE</scope>
    <source>
        <strain evidence="10">BN30871</strain>
    </source>
</reference>
<comment type="function">
    <text evidence="7">Hydrolyzes ribosome-free peptidyl-tRNAs (with 1 or more amino acids incorporated), which drop off the ribosome during protein synthesis, or as a result of ribosome stalling.</text>
</comment>
<dbReference type="AlphaFoldDB" id="A0A0S4XPP8"/>
<evidence type="ECO:0000256" key="1">
    <source>
        <dbReference type="ARBA" id="ARBA00013260"/>
    </source>
</evidence>
<dbReference type="PANTHER" id="PTHR17224">
    <property type="entry name" value="PEPTIDYL-TRNA HYDROLASE"/>
    <property type="match status" value="1"/>
</dbReference>
<dbReference type="FunFam" id="3.40.50.1470:FF:000001">
    <property type="entry name" value="Peptidyl-tRNA hydrolase"/>
    <property type="match status" value="1"/>
</dbReference>
<dbReference type="Gene3D" id="3.40.50.1470">
    <property type="entry name" value="Peptidyl-tRNA hydrolase"/>
    <property type="match status" value="1"/>
</dbReference>
<keyword evidence="7" id="KW-0963">Cytoplasm</keyword>
<dbReference type="NCBIfam" id="TIGR00447">
    <property type="entry name" value="pth"/>
    <property type="match status" value="1"/>
</dbReference>
<dbReference type="InterPro" id="IPR018171">
    <property type="entry name" value="Pept_tRNA_hydro_CS"/>
</dbReference>
<dbReference type="PROSITE" id="PS01196">
    <property type="entry name" value="PEPT_TRNA_HYDROL_2"/>
    <property type="match status" value="1"/>
</dbReference>
<comment type="subcellular location">
    <subcellularLocation>
        <location evidence="7">Cytoplasm</location>
    </subcellularLocation>
</comment>
<name>A0A0S4XPP8_9BACT</name>
<feature type="site" description="Stabilizes the basic form of H active site to accept a proton" evidence="7">
    <location>
        <position position="88"/>
    </location>
</feature>
<evidence type="ECO:0000256" key="5">
    <source>
        <dbReference type="ARBA" id="ARBA00038063"/>
    </source>
</evidence>
<comment type="subunit">
    <text evidence="7">Monomer.</text>
</comment>
<dbReference type="CDD" id="cd00462">
    <property type="entry name" value="PTH"/>
    <property type="match status" value="1"/>
</dbReference>
<dbReference type="GO" id="GO:0000049">
    <property type="term" value="F:tRNA binding"/>
    <property type="evidence" value="ECO:0007669"/>
    <property type="project" value="UniProtKB-UniRule"/>
</dbReference>
<evidence type="ECO:0000256" key="2">
    <source>
        <dbReference type="ARBA" id="ARBA00022555"/>
    </source>
</evidence>
<organism evidence="10">
    <name type="scientific">Sulfurovum sp. enrichment culture clone C5</name>
    <dbReference type="NCBI Taxonomy" id="497650"/>
    <lineage>
        <taxon>Bacteria</taxon>
        <taxon>Pseudomonadati</taxon>
        <taxon>Campylobacterota</taxon>
        <taxon>Epsilonproteobacteria</taxon>
        <taxon>Campylobacterales</taxon>
        <taxon>Sulfurovaceae</taxon>
        <taxon>Sulfurovum</taxon>
        <taxon>environmental samples</taxon>
    </lineage>
</organism>
<accession>A0A0S4XPP8</accession>
<keyword evidence="2 7" id="KW-0820">tRNA-binding</keyword>
<dbReference type="InterPro" id="IPR001328">
    <property type="entry name" value="Pept_tRNA_hydro"/>
</dbReference>
<evidence type="ECO:0000256" key="4">
    <source>
        <dbReference type="ARBA" id="ARBA00022884"/>
    </source>
</evidence>
<evidence type="ECO:0000256" key="6">
    <source>
        <dbReference type="ARBA" id="ARBA00050038"/>
    </source>
</evidence>
<dbReference type="PROSITE" id="PS01195">
    <property type="entry name" value="PEPT_TRNA_HYDROL_1"/>
    <property type="match status" value="1"/>
</dbReference>
<keyword evidence="3 7" id="KW-0378">Hydrolase</keyword>
<feature type="binding site" evidence="7">
    <location>
        <position position="14"/>
    </location>
    <ligand>
        <name>tRNA</name>
        <dbReference type="ChEBI" id="CHEBI:17843"/>
    </ligand>
</feature>
<comment type="catalytic activity">
    <reaction evidence="7 8">
        <text>an N-acyl-L-alpha-aminoacyl-tRNA + H2O = an N-acyl-L-amino acid + a tRNA + H(+)</text>
        <dbReference type="Rhea" id="RHEA:54448"/>
        <dbReference type="Rhea" id="RHEA-COMP:10123"/>
        <dbReference type="Rhea" id="RHEA-COMP:13883"/>
        <dbReference type="ChEBI" id="CHEBI:15377"/>
        <dbReference type="ChEBI" id="CHEBI:15378"/>
        <dbReference type="ChEBI" id="CHEBI:59874"/>
        <dbReference type="ChEBI" id="CHEBI:78442"/>
        <dbReference type="ChEBI" id="CHEBI:138191"/>
        <dbReference type="EC" id="3.1.1.29"/>
    </reaction>
</comment>
<dbReference type="PANTHER" id="PTHR17224:SF1">
    <property type="entry name" value="PEPTIDYL-TRNA HYDROLASE"/>
    <property type="match status" value="1"/>
</dbReference>
<dbReference type="GO" id="GO:0004045">
    <property type="term" value="F:peptidyl-tRNA hydrolase activity"/>
    <property type="evidence" value="ECO:0007669"/>
    <property type="project" value="UniProtKB-UniRule"/>
</dbReference>
<protein>
    <recommendedName>
        <fullName evidence="6 7">Peptidyl-tRNA hydrolase</fullName>
        <shortName evidence="7">Pth</shortName>
        <ecNumber evidence="1 7">3.1.1.29</ecNumber>
    </recommendedName>
</protein>
<proteinExistence type="inferred from homology"/>
<dbReference type="EMBL" id="FAXN01000075">
    <property type="protein sequence ID" value="CUV66295.1"/>
    <property type="molecule type" value="Genomic_DNA"/>
</dbReference>
<dbReference type="GO" id="GO:0006515">
    <property type="term" value="P:protein quality control for misfolded or incompletely synthesized proteins"/>
    <property type="evidence" value="ECO:0007669"/>
    <property type="project" value="UniProtKB-UniRule"/>
</dbReference>
<feature type="site" description="Discriminates between blocked and unblocked aminoacyl-tRNA" evidence="7">
    <location>
        <position position="9"/>
    </location>
</feature>